<evidence type="ECO:0000313" key="15">
    <source>
        <dbReference type="Proteomes" id="UP001194746"/>
    </source>
</evidence>
<dbReference type="SUPFAM" id="SSF51126">
    <property type="entry name" value="Pectin lyase-like"/>
    <property type="match status" value="1"/>
</dbReference>
<evidence type="ECO:0000256" key="12">
    <source>
        <dbReference type="ARBA" id="ARBA00037278"/>
    </source>
</evidence>
<protein>
    <submittedName>
        <fullName evidence="14">Uncharacterized protein</fullName>
    </submittedName>
</protein>
<keyword evidence="15" id="KW-1185">Reference proteome</keyword>
<dbReference type="GO" id="GO:0005576">
    <property type="term" value="C:extracellular region"/>
    <property type="evidence" value="ECO:0007669"/>
    <property type="project" value="UniProtKB-SubCell"/>
</dbReference>
<comment type="subcellular location">
    <subcellularLocation>
        <location evidence="1">Secreted</location>
    </subcellularLocation>
</comment>
<evidence type="ECO:0000313" key="14">
    <source>
        <dbReference type="EMBL" id="KAF9890627.1"/>
    </source>
</evidence>
<dbReference type="Pfam" id="PF00295">
    <property type="entry name" value="Glyco_hydro_28"/>
    <property type="match status" value="1"/>
</dbReference>
<keyword evidence="10" id="KW-0961">Cell wall biogenesis/degradation</keyword>
<evidence type="ECO:0000256" key="4">
    <source>
        <dbReference type="ARBA" id="ARBA00022729"/>
    </source>
</evidence>
<dbReference type="GO" id="GO:0071555">
    <property type="term" value="P:cell wall organization"/>
    <property type="evidence" value="ECO:0007669"/>
    <property type="project" value="UniProtKB-KW"/>
</dbReference>
<reference evidence="14" key="2">
    <citation type="submission" date="2020-02" db="EMBL/GenBank/DDBJ databases">
        <authorList>
            <person name="Gilchrist C.L.M."/>
            <person name="Chooi Y.-H."/>
        </authorList>
    </citation>
    <scope>NUCLEOTIDE SEQUENCE</scope>
    <source>
        <strain evidence="14">MST-FP2251</strain>
    </source>
</reference>
<dbReference type="GO" id="GO:0004650">
    <property type="term" value="F:polygalacturonase activity"/>
    <property type="evidence" value="ECO:0007669"/>
    <property type="project" value="InterPro"/>
</dbReference>
<comment type="caution">
    <text evidence="14">The sequence shown here is derived from an EMBL/GenBank/DDBJ whole genome shotgun (WGS) entry which is preliminary data.</text>
</comment>
<evidence type="ECO:0000256" key="9">
    <source>
        <dbReference type="ARBA" id="ARBA00023295"/>
    </source>
</evidence>
<dbReference type="Proteomes" id="UP001194746">
    <property type="component" value="Unassembled WGS sequence"/>
</dbReference>
<keyword evidence="11" id="KW-0624">Polysaccharide degradation</keyword>
<accession>A0AAD4CRZ2</accession>
<dbReference type="Gene3D" id="2.160.20.10">
    <property type="entry name" value="Single-stranded right-handed beta-helix, Pectin lyase-like"/>
    <property type="match status" value="1"/>
</dbReference>
<comment type="function">
    <text evidence="12">Pectinolytic enzyme involved in the degradation of xylogalacturonan (xga), a galacturonan backbone heavily substituted with xylose, and which is one important component of the hairy regions of pectin. Activity requires a galacturonic acid backbone substituted with xylose.</text>
</comment>
<name>A0AAD4CRZ2_ASPNN</name>
<keyword evidence="3" id="KW-0964">Secreted</keyword>
<comment type="similarity">
    <text evidence="2 13">Belongs to the glycosyl hydrolase 28 family.</text>
</comment>
<sequence length="487" mass="53308">MASPASIQRYDSPPGIKTSQAFVVEVQPAAHLVSQPWCPIPVYATDVANVNTTSNKFHHHPVGVASFDLNGPVRARVTYATGCPVDSAVIRPRSLGIPTQVENNTIVFTLDRSRDVMLELNGNKWQALHLLTNEIDTAAPTEDTDSVWYFGPGINQGCASARATDGVNLLVPSGVTVYLAGGAFITFRLNFINVSNSGVRGHGFILGPKGAYTHREHGGAIHMSGASNICVERVTSLGAEGFSLSAGECQGVRVNGYRSFSCSGNGDGVDFFCSSDVTIENCFLRNSDDNIALYSHRWDWYGDSNNITIQNCVLLPDVAHAINMGTHGNPAIPETTTNIVIKNIDILDHDEAQLWYQGCIAINAADQNTFRHIHVEDVRVEKITRGQLLNVRVMQNPMWSNAPGSAIQDITFKNVSLDLNNSKIVNPSMLLGYDQARQVEGVTFQNLKIGDVVIHDDMNKPRWYTTSDFVPLFINEHVKNVRFLQLA</sequence>
<dbReference type="GO" id="GO:0000272">
    <property type="term" value="P:polysaccharide catabolic process"/>
    <property type="evidence" value="ECO:0007669"/>
    <property type="project" value="UniProtKB-KW"/>
</dbReference>
<dbReference type="PANTHER" id="PTHR31736">
    <property type="match status" value="1"/>
</dbReference>
<evidence type="ECO:0000256" key="8">
    <source>
        <dbReference type="ARBA" id="ARBA00023277"/>
    </source>
</evidence>
<dbReference type="InterPro" id="IPR011050">
    <property type="entry name" value="Pectin_lyase_fold/virulence"/>
</dbReference>
<dbReference type="AlphaFoldDB" id="A0AAD4CRZ2"/>
<keyword evidence="5" id="KW-0677">Repeat</keyword>
<evidence type="ECO:0000256" key="7">
    <source>
        <dbReference type="ARBA" id="ARBA00023180"/>
    </source>
</evidence>
<evidence type="ECO:0000256" key="13">
    <source>
        <dbReference type="RuleBase" id="RU361169"/>
    </source>
</evidence>
<keyword evidence="7" id="KW-0325">Glycoprotein</keyword>
<keyword evidence="4" id="KW-0732">Signal</keyword>
<keyword evidence="9 13" id="KW-0326">Glycosidase</keyword>
<evidence type="ECO:0000256" key="3">
    <source>
        <dbReference type="ARBA" id="ARBA00022525"/>
    </source>
</evidence>
<keyword evidence="6 13" id="KW-0378">Hydrolase</keyword>
<dbReference type="PANTHER" id="PTHR31736:SF9">
    <property type="entry name" value="ENDO-XYLOGALACTURONAN HYDROLASE A-RELATED"/>
    <property type="match status" value="1"/>
</dbReference>
<reference evidence="14" key="1">
    <citation type="journal article" date="2019" name="Beilstein J. Org. Chem.">
        <title>Nanangenines: drimane sesquiterpenoids as the dominant metabolite cohort of a novel Australian fungus, Aspergillus nanangensis.</title>
        <authorList>
            <person name="Lacey H.J."/>
            <person name="Gilchrist C.L.M."/>
            <person name="Crombie A."/>
            <person name="Kalaitzis J.A."/>
            <person name="Vuong D."/>
            <person name="Rutledge P.J."/>
            <person name="Turner P."/>
            <person name="Pitt J.I."/>
            <person name="Lacey E."/>
            <person name="Chooi Y.H."/>
            <person name="Piggott A.M."/>
        </authorList>
    </citation>
    <scope>NUCLEOTIDE SEQUENCE</scope>
    <source>
        <strain evidence="14">MST-FP2251</strain>
    </source>
</reference>
<organism evidence="14 15">
    <name type="scientific">Aspergillus nanangensis</name>
    <dbReference type="NCBI Taxonomy" id="2582783"/>
    <lineage>
        <taxon>Eukaryota</taxon>
        <taxon>Fungi</taxon>
        <taxon>Dikarya</taxon>
        <taxon>Ascomycota</taxon>
        <taxon>Pezizomycotina</taxon>
        <taxon>Eurotiomycetes</taxon>
        <taxon>Eurotiomycetidae</taxon>
        <taxon>Eurotiales</taxon>
        <taxon>Aspergillaceae</taxon>
        <taxon>Aspergillus</taxon>
        <taxon>Aspergillus subgen. Circumdati</taxon>
    </lineage>
</organism>
<evidence type="ECO:0000256" key="11">
    <source>
        <dbReference type="ARBA" id="ARBA00023326"/>
    </source>
</evidence>
<evidence type="ECO:0000256" key="6">
    <source>
        <dbReference type="ARBA" id="ARBA00022801"/>
    </source>
</evidence>
<gene>
    <name evidence="14" type="ORF">FE257_005758</name>
</gene>
<evidence type="ECO:0000256" key="1">
    <source>
        <dbReference type="ARBA" id="ARBA00004613"/>
    </source>
</evidence>
<evidence type="ECO:0000256" key="10">
    <source>
        <dbReference type="ARBA" id="ARBA00023316"/>
    </source>
</evidence>
<evidence type="ECO:0000256" key="5">
    <source>
        <dbReference type="ARBA" id="ARBA00022737"/>
    </source>
</evidence>
<keyword evidence="8" id="KW-0119">Carbohydrate metabolism</keyword>
<evidence type="ECO:0000256" key="2">
    <source>
        <dbReference type="ARBA" id="ARBA00008834"/>
    </source>
</evidence>
<dbReference type="InterPro" id="IPR012334">
    <property type="entry name" value="Pectin_lyas_fold"/>
</dbReference>
<proteinExistence type="inferred from homology"/>
<dbReference type="InterPro" id="IPR000743">
    <property type="entry name" value="Glyco_hydro_28"/>
</dbReference>
<dbReference type="EMBL" id="VCAU01000025">
    <property type="protein sequence ID" value="KAF9890627.1"/>
    <property type="molecule type" value="Genomic_DNA"/>
</dbReference>